<feature type="domain" description="TIR" evidence="1">
    <location>
        <begin position="24"/>
        <end position="141"/>
    </location>
</feature>
<dbReference type="Gene3D" id="3.40.50.10140">
    <property type="entry name" value="Toll/interleukin-1 receptor homology (TIR) domain"/>
    <property type="match status" value="1"/>
</dbReference>
<dbReference type="EMBL" id="JBJUVG010000006">
    <property type="protein sequence ID" value="MFM9413819.1"/>
    <property type="molecule type" value="Genomic_DNA"/>
</dbReference>
<dbReference type="InterPro" id="IPR035897">
    <property type="entry name" value="Toll_tir_struct_dom_sf"/>
</dbReference>
<organism evidence="2 3">
    <name type="scientific">Peptococcus simiae</name>
    <dbReference type="NCBI Taxonomy" id="1643805"/>
    <lineage>
        <taxon>Bacteria</taxon>
        <taxon>Bacillati</taxon>
        <taxon>Bacillota</taxon>
        <taxon>Clostridia</taxon>
        <taxon>Eubacteriales</taxon>
        <taxon>Peptococcaceae</taxon>
        <taxon>Peptococcus</taxon>
    </lineage>
</organism>
<dbReference type="Pfam" id="PF13676">
    <property type="entry name" value="TIR_2"/>
    <property type="match status" value="1"/>
</dbReference>
<keyword evidence="2" id="KW-0675">Receptor</keyword>
<comment type="caution">
    <text evidence="2">The sequence shown here is derived from an EMBL/GenBank/DDBJ whole genome shotgun (WGS) entry which is preliminary data.</text>
</comment>
<dbReference type="InterPro" id="IPR000157">
    <property type="entry name" value="TIR_dom"/>
</dbReference>
<evidence type="ECO:0000313" key="3">
    <source>
        <dbReference type="Proteomes" id="UP001631949"/>
    </source>
</evidence>
<dbReference type="SUPFAM" id="SSF52200">
    <property type="entry name" value="Toll/Interleukin receptor TIR domain"/>
    <property type="match status" value="1"/>
</dbReference>
<evidence type="ECO:0000259" key="1">
    <source>
        <dbReference type="Pfam" id="PF13676"/>
    </source>
</evidence>
<protein>
    <submittedName>
        <fullName evidence="2">Toll/interleukin-1 receptor domain-containing protein</fullName>
    </submittedName>
</protein>
<proteinExistence type="predicted"/>
<accession>A0ABW9H159</accession>
<keyword evidence="3" id="KW-1185">Reference proteome</keyword>
<name>A0ABW9H159_9FIRM</name>
<gene>
    <name evidence="2" type="ORF">ACKQTC_05525</name>
</gene>
<reference evidence="2 3" key="1">
    <citation type="journal article" date="2016" name="Int. J. Syst. Evol. Microbiol.">
        <title>Peptococcus simiae sp. nov., isolated from rhesus macaque faeces and emended description of the genus Peptococcus.</title>
        <authorList>
            <person name="Shkoporov A.N."/>
            <person name="Efimov B.A."/>
            <person name="Kondova I."/>
            <person name="Ouwerling B."/>
            <person name="Chaplin A.V."/>
            <person name="Shcherbakova V.A."/>
            <person name="Langermans J.A.M."/>
        </authorList>
    </citation>
    <scope>NUCLEOTIDE SEQUENCE [LARGE SCALE GENOMIC DNA]</scope>
    <source>
        <strain evidence="2 3">M108</strain>
    </source>
</reference>
<evidence type="ECO:0000313" key="2">
    <source>
        <dbReference type="EMBL" id="MFM9413819.1"/>
    </source>
</evidence>
<sequence>MTKQALSDQAAAIAPCDLDQPYYYISYSTREGETVYKTVAGLQAAGANLWIDTEANLIQGDGYNSSIFKALASPKCQGIIFFMSQAAMTSAQCAKELNYLKSTPFLANHGEDVPLILVELEDIDAHDDEKWVEGLLYQTYQDDNLSAAEESRIEKYREKYNPKIDRLTSKYDVAKSILPFLLAQEAGRVPYGSPDPVADLRPLLK</sequence>
<dbReference type="RefSeq" id="WP_408977434.1">
    <property type="nucleotide sequence ID" value="NZ_JBJUVG010000006.1"/>
</dbReference>
<dbReference type="Proteomes" id="UP001631949">
    <property type="component" value="Unassembled WGS sequence"/>
</dbReference>